<dbReference type="PANTHER" id="PTHR33308">
    <property type="entry name" value="PEPTIDOGLYCAN HYDROLASE FLGJ"/>
    <property type="match status" value="1"/>
</dbReference>
<organism evidence="13 14">
    <name type="scientific">Alkalimarinus alittae</name>
    <dbReference type="NCBI Taxonomy" id="2961619"/>
    <lineage>
        <taxon>Bacteria</taxon>
        <taxon>Pseudomonadati</taxon>
        <taxon>Pseudomonadota</taxon>
        <taxon>Gammaproteobacteria</taxon>
        <taxon>Alteromonadales</taxon>
        <taxon>Alteromonadaceae</taxon>
        <taxon>Alkalimarinus</taxon>
    </lineage>
</organism>
<keyword evidence="10" id="KW-0961">Cell wall biogenesis/degradation</keyword>
<keyword evidence="8 13" id="KW-0378">Hydrolase</keyword>
<dbReference type="GO" id="GO:0016787">
    <property type="term" value="F:hydrolase activity"/>
    <property type="evidence" value="ECO:0007669"/>
    <property type="project" value="UniProtKB-KW"/>
</dbReference>
<reference evidence="13" key="1">
    <citation type="submission" date="2022-06" db="EMBL/GenBank/DDBJ databases">
        <title>Alkalimarinus sp. nov., isolated from gut of a Alitta virens.</title>
        <authorList>
            <person name="Yang A.I."/>
            <person name="Shin N.-R."/>
        </authorList>
    </citation>
    <scope>NUCLEOTIDE SEQUENCE</scope>
    <source>
        <strain evidence="13">A2M4</strain>
    </source>
</reference>
<proteinExistence type="inferred from homology"/>
<evidence type="ECO:0000256" key="2">
    <source>
        <dbReference type="ARBA" id="ARBA00004418"/>
    </source>
</evidence>
<keyword evidence="13" id="KW-0969">Cilium</keyword>
<dbReference type="InterPro" id="IPR013377">
    <property type="entry name" value="FlgJ"/>
</dbReference>
<comment type="similarity">
    <text evidence="4">In the C-terminal section; belongs to the glycosyl hydrolase 73 family.</text>
</comment>
<evidence type="ECO:0000256" key="4">
    <source>
        <dbReference type="ARBA" id="ARBA00007974"/>
    </source>
</evidence>
<dbReference type="InterPro" id="IPR002901">
    <property type="entry name" value="MGlyc_endo_b_GlcNAc-like_dom"/>
</dbReference>
<sequence>MINSNLDKAHTYTDFSGLNALKSQALHDKEAALEAVSKQFESMFISMVMKSMREANKTFSEGNFLQSNETEFYQEMFDSQLSLTLSKGRGLGVAEAMMRQMSKQIEGISKPGTNNPLLHKSISDYPRNLPVDKAAKKAVELADALVEIDAKLNESSKTAGIAANATEAVNALAVPATFATPGQFIEHLYPFAQKVEQETGISAKVMLAQSALETGWGKHMIKKPDDQASFNLFGIKADSRWDGDKAEIVTTEYRGGVAMKERADFRSYDNYEESFRDYAEFLQQNPRYEPALQYLDNPQKFTELLQDAGYATDPAYSQKIQRILSGEVFKGALNTTDLNAENDEVLAGSADSFTTKTAL</sequence>
<keyword evidence="13" id="KW-0966">Cell projection</keyword>
<dbReference type="Gene3D" id="1.10.530.10">
    <property type="match status" value="1"/>
</dbReference>
<keyword evidence="6" id="KW-0574">Periplasm</keyword>
<evidence type="ECO:0000256" key="11">
    <source>
        <dbReference type="ARBA" id="ARBA00030835"/>
    </source>
</evidence>
<dbReference type="Pfam" id="PF01832">
    <property type="entry name" value="Glucosaminidase"/>
    <property type="match status" value="1"/>
</dbReference>
<evidence type="ECO:0000256" key="5">
    <source>
        <dbReference type="ARBA" id="ARBA00013433"/>
    </source>
</evidence>
<keyword evidence="13" id="KW-0282">Flagellum</keyword>
<dbReference type="Proteomes" id="UP001163739">
    <property type="component" value="Chromosome"/>
</dbReference>
<dbReference type="InterPro" id="IPR051056">
    <property type="entry name" value="Glycosyl_Hydrolase_73"/>
</dbReference>
<gene>
    <name evidence="13" type="primary">flgJ</name>
    <name evidence="13" type="ORF">NKI27_08125</name>
</gene>
<evidence type="ECO:0000256" key="7">
    <source>
        <dbReference type="ARBA" id="ARBA00022795"/>
    </source>
</evidence>
<comment type="subcellular location">
    <subcellularLocation>
        <location evidence="2">Periplasm</location>
    </subcellularLocation>
</comment>
<dbReference type="NCBIfam" id="TIGR02541">
    <property type="entry name" value="flagell_FlgJ"/>
    <property type="match status" value="1"/>
</dbReference>
<dbReference type="Gene3D" id="2.10.70.40">
    <property type="entry name" value="peptidoglycan hydrolase"/>
    <property type="match status" value="1"/>
</dbReference>
<keyword evidence="9" id="KW-0326">Glycosidase</keyword>
<evidence type="ECO:0000259" key="12">
    <source>
        <dbReference type="SMART" id="SM00047"/>
    </source>
</evidence>
<protein>
    <recommendedName>
        <fullName evidence="5">Peptidoglycan hydrolase FlgJ</fullName>
    </recommendedName>
    <alternativeName>
        <fullName evidence="11">Muramidase FlgJ</fullName>
    </alternativeName>
</protein>
<dbReference type="SMART" id="SM00047">
    <property type="entry name" value="LYZ2"/>
    <property type="match status" value="1"/>
</dbReference>
<evidence type="ECO:0000256" key="3">
    <source>
        <dbReference type="ARBA" id="ARBA00006880"/>
    </source>
</evidence>
<name>A0ABY6N6P6_9ALTE</name>
<evidence type="ECO:0000313" key="14">
    <source>
        <dbReference type="Proteomes" id="UP001163739"/>
    </source>
</evidence>
<comment type="similarity">
    <text evidence="3">In the N-terminal section; belongs to the FlgJ family.</text>
</comment>
<dbReference type="EMBL" id="CP100390">
    <property type="protein sequence ID" value="UZE97689.1"/>
    <property type="molecule type" value="Genomic_DNA"/>
</dbReference>
<dbReference type="PANTHER" id="PTHR33308:SF9">
    <property type="entry name" value="PEPTIDOGLYCAN HYDROLASE FLGJ"/>
    <property type="match status" value="1"/>
</dbReference>
<evidence type="ECO:0000256" key="8">
    <source>
        <dbReference type="ARBA" id="ARBA00022801"/>
    </source>
</evidence>
<evidence type="ECO:0000313" key="13">
    <source>
        <dbReference type="EMBL" id="UZE97689.1"/>
    </source>
</evidence>
<dbReference type="RefSeq" id="WP_265049165.1">
    <property type="nucleotide sequence ID" value="NZ_CP100390.1"/>
</dbReference>
<feature type="domain" description="Mannosyl-glycoprotein endo-beta-N-acetylglucosamidase-like" evidence="12">
    <location>
        <begin position="173"/>
        <end position="337"/>
    </location>
</feature>
<evidence type="ECO:0000256" key="6">
    <source>
        <dbReference type="ARBA" id="ARBA00022764"/>
    </source>
</evidence>
<dbReference type="Pfam" id="PF10135">
    <property type="entry name" value="Rod-binding"/>
    <property type="match status" value="1"/>
</dbReference>
<keyword evidence="14" id="KW-1185">Reference proteome</keyword>
<evidence type="ECO:0000256" key="9">
    <source>
        <dbReference type="ARBA" id="ARBA00023295"/>
    </source>
</evidence>
<accession>A0ABY6N6P6</accession>
<dbReference type="InterPro" id="IPR019301">
    <property type="entry name" value="Flagellar_prot_FlgJ_N"/>
</dbReference>
<evidence type="ECO:0000256" key="1">
    <source>
        <dbReference type="ARBA" id="ARBA00002954"/>
    </source>
</evidence>
<evidence type="ECO:0000256" key="10">
    <source>
        <dbReference type="ARBA" id="ARBA00023316"/>
    </source>
</evidence>
<keyword evidence="7" id="KW-1005">Bacterial flagellum biogenesis</keyword>
<comment type="function">
    <text evidence="1">Flagellum-specific muramidase which hydrolyzes the peptidoglycan layer to assemble the rod structure in the periplasmic space.</text>
</comment>